<dbReference type="EMBL" id="FRFG01000024">
    <property type="protein sequence ID" value="SHO56347.1"/>
    <property type="molecule type" value="Genomic_DNA"/>
</dbReference>
<dbReference type="PROSITE" id="PS00105">
    <property type="entry name" value="AA_TRANSFER_CLASS_1"/>
    <property type="match status" value="1"/>
</dbReference>
<feature type="domain" description="Aminotransferase class I/classII large" evidence="4">
    <location>
        <begin position="70"/>
        <end position="208"/>
    </location>
</feature>
<dbReference type="STRING" id="1117707.VQ7734_02116"/>
<dbReference type="InterPro" id="IPR015424">
    <property type="entry name" value="PyrdxlP-dep_Trfase"/>
</dbReference>
<organism evidence="5 6">
    <name type="scientific">Vibrio quintilis</name>
    <dbReference type="NCBI Taxonomy" id="1117707"/>
    <lineage>
        <taxon>Bacteria</taxon>
        <taxon>Pseudomonadati</taxon>
        <taxon>Pseudomonadota</taxon>
        <taxon>Gammaproteobacteria</taxon>
        <taxon>Vibrionales</taxon>
        <taxon>Vibrionaceae</taxon>
        <taxon>Vibrio</taxon>
    </lineage>
</organism>
<sequence length="298" mass="32342">MPVAVAGSQAAIMALSGVITLEMGRCGTIALPRVGYKEHQQAWGSFEQNGKAWEIEFYDDFPTQHQFAISDVVLLINPNNPTGKLARPDALHAALQEKQRKGGYLIVDEAFADCTPELSMLSTASHHENLIVLRSVGKFFGMAGARVGFVFAKPVIKALLEETLGPWTVSGPARWVMKRALQDSAWQQATAGRIQAASERLNQLLDSKLKASGVNDSEVNAPEVDGFRAGTPLFTTVYLDHAVACHEVLCQQQVLTRLCDEKNAIRFGLPADEAQWDQLTAALDVLAVTLKEVSPCAG</sequence>
<evidence type="ECO:0000256" key="2">
    <source>
        <dbReference type="ARBA" id="ARBA00022898"/>
    </source>
</evidence>
<keyword evidence="3" id="KW-0808">Transferase</keyword>
<comment type="similarity">
    <text evidence="3">Belongs to the class-I pyridoxal-phosphate-dependent aminotransferase family.</text>
</comment>
<dbReference type="GO" id="GO:0008483">
    <property type="term" value="F:transaminase activity"/>
    <property type="evidence" value="ECO:0007669"/>
    <property type="project" value="UniProtKB-KW"/>
</dbReference>
<dbReference type="EC" id="2.6.1.-" evidence="3"/>
<dbReference type="Gene3D" id="3.40.640.10">
    <property type="entry name" value="Type I PLP-dependent aspartate aminotransferase-like (Major domain)"/>
    <property type="match status" value="1"/>
</dbReference>
<keyword evidence="2" id="KW-0663">Pyridoxal phosphate</keyword>
<evidence type="ECO:0000313" key="5">
    <source>
        <dbReference type="EMBL" id="SHO56347.1"/>
    </source>
</evidence>
<keyword evidence="5" id="KW-0456">Lyase</keyword>
<gene>
    <name evidence="5" type="primary">cobD</name>
    <name evidence="5" type="ORF">VQ7734_02116</name>
</gene>
<keyword evidence="3" id="KW-0032">Aminotransferase</keyword>
<dbReference type="InterPro" id="IPR004839">
    <property type="entry name" value="Aminotransferase_I/II_large"/>
</dbReference>
<dbReference type="PANTHER" id="PTHR42885:SF1">
    <property type="entry name" value="THREONINE-PHOSPHATE DECARBOXYLASE"/>
    <property type="match status" value="1"/>
</dbReference>
<evidence type="ECO:0000256" key="1">
    <source>
        <dbReference type="ARBA" id="ARBA00001933"/>
    </source>
</evidence>
<dbReference type="PANTHER" id="PTHR42885">
    <property type="entry name" value="HISTIDINOL-PHOSPHATE AMINOTRANSFERASE-RELATED"/>
    <property type="match status" value="1"/>
</dbReference>
<dbReference type="GO" id="GO:0030170">
    <property type="term" value="F:pyridoxal phosphate binding"/>
    <property type="evidence" value="ECO:0007669"/>
    <property type="project" value="InterPro"/>
</dbReference>
<dbReference type="InterPro" id="IPR015421">
    <property type="entry name" value="PyrdxlP-dep_Trfase_major"/>
</dbReference>
<proteinExistence type="inferred from homology"/>
<reference evidence="6" key="1">
    <citation type="submission" date="2016-12" db="EMBL/GenBank/DDBJ databases">
        <authorList>
            <person name="Rodrigo-Torres L."/>
            <person name="Arahal R.D."/>
            <person name="Lucena T."/>
        </authorList>
    </citation>
    <scope>NUCLEOTIDE SEQUENCE [LARGE SCALE GENOMIC DNA]</scope>
</reference>
<dbReference type="Pfam" id="PF00155">
    <property type="entry name" value="Aminotran_1_2"/>
    <property type="match status" value="1"/>
</dbReference>
<evidence type="ECO:0000259" key="4">
    <source>
        <dbReference type="Pfam" id="PF00155"/>
    </source>
</evidence>
<dbReference type="InterPro" id="IPR015422">
    <property type="entry name" value="PyrdxlP-dep_Trfase_small"/>
</dbReference>
<dbReference type="SUPFAM" id="SSF53383">
    <property type="entry name" value="PLP-dependent transferases"/>
    <property type="match status" value="1"/>
</dbReference>
<dbReference type="Gene3D" id="3.90.1150.10">
    <property type="entry name" value="Aspartate Aminotransferase, domain 1"/>
    <property type="match status" value="1"/>
</dbReference>
<accession>A0A1M7YUJ7</accession>
<name>A0A1M7YUJ7_9VIBR</name>
<dbReference type="Proteomes" id="UP000184600">
    <property type="component" value="Unassembled WGS sequence"/>
</dbReference>
<evidence type="ECO:0000313" key="6">
    <source>
        <dbReference type="Proteomes" id="UP000184600"/>
    </source>
</evidence>
<dbReference type="AlphaFoldDB" id="A0A1M7YUJ7"/>
<protein>
    <recommendedName>
        <fullName evidence="3">Aminotransferase</fullName>
        <ecNumber evidence="3">2.6.1.-</ecNumber>
    </recommendedName>
</protein>
<evidence type="ECO:0000256" key="3">
    <source>
        <dbReference type="RuleBase" id="RU000481"/>
    </source>
</evidence>
<comment type="cofactor">
    <cofactor evidence="1 3">
        <name>pyridoxal 5'-phosphate</name>
        <dbReference type="ChEBI" id="CHEBI:597326"/>
    </cofactor>
</comment>
<keyword evidence="6" id="KW-1185">Reference proteome</keyword>
<dbReference type="InterPro" id="IPR004838">
    <property type="entry name" value="NHTrfase_class1_PyrdxlP-BS"/>
</dbReference>
<dbReference type="GO" id="GO:0016829">
    <property type="term" value="F:lyase activity"/>
    <property type="evidence" value="ECO:0007669"/>
    <property type="project" value="UniProtKB-KW"/>
</dbReference>